<dbReference type="PANTHER" id="PTHR44520:SF2">
    <property type="entry name" value="RESPONSE REGULATOR RCP1"/>
    <property type="match status" value="1"/>
</dbReference>
<dbReference type="GO" id="GO:0000160">
    <property type="term" value="P:phosphorelay signal transduction system"/>
    <property type="evidence" value="ECO:0007669"/>
    <property type="project" value="InterPro"/>
</dbReference>
<feature type="domain" description="Response regulatory" evidence="2">
    <location>
        <begin position="6"/>
        <end position="133"/>
    </location>
</feature>
<dbReference type="Pfam" id="PF00072">
    <property type="entry name" value="Response_reg"/>
    <property type="match status" value="1"/>
</dbReference>
<dbReference type="PANTHER" id="PTHR44520">
    <property type="entry name" value="RESPONSE REGULATOR RCP1-RELATED"/>
    <property type="match status" value="1"/>
</dbReference>
<dbReference type="OrthoDB" id="673128at2"/>
<reference evidence="3 4" key="1">
    <citation type="submission" date="2019-07" db="EMBL/GenBank/DDBJ databases">
        <title>Novel species of Flavobacterium.</title>
        <authorList>
            <person name="Liu Q."/>
            <person name="Xin Y.-H."/>
        </authorList>
    </citation>
    <scope>NUCLEOTIDE SEQUENCE [LARGE SCALE GENOMIC DNA]</scope>
    <source>
        <strain evidence="3 4">LB3P56</strain>
    </source>
</reference>
<comment type="caution">
    <text evidence="3">The sequence shown here is derived from an EMBL/GenBank/DDBJ whole genome shotgun (WGS) entry which is preliminary data.</text>
</comment>
<gene>
    <name evidence="3" type="ORF">FNW17_13340</name>
</gene>
<evidence type="ECO:0000259" key="2">
    <source>
        <dbReference type="PROSITE" id="PS50110"/>
    </source>
</evidence>
<dbReference type="EMBL" id="VJZR01000014">
    <property type="protein sequence ID" value="TRX16372.1"/>
    <property type="molecule type" value="Genomic_DNA"/>
</dbReference>
<evidence type="ECO:0000313" key="4">
    <source>
        <dbReference type="Proteomes" id="UP000318585"/>
    </source>
</evidence>
<dbReference type="Gene3D" id="3.40.50.2300">
    <property type="match status" value="1"/>
</dbReference>
<feature type="modified residue" description="4-aspartylphosphate" evidence="1">
    <location>
        <position position="63"/>
    </location>
</feature>
<dbReference type="InterPro" id="IPR001789">
    <property type="entry name" value="Sig_transdc_resp-reg_receiver"/>
</dbReference>
<dbReference type="InterPro" id="IPR052893">
    <property type="entry name" value="TCS_response_regulator"/>
</dbReference>
<evidence type="ECO:0000313" key="3">
    <source>
        <dbReference type="EMBL" id="TRX16372.1"/>
    </source>
</evidence>
<keyword evidence="1" id="KW-0597">Phosphoprotein</keyword>
<name>A0A553C7I0_9FLAO</name>
<dbReference type="RefSeq" id="WP_143390778.1">
    <property type="nucleotide sequence ID" value="NZ_VJZQ01000013.1"/>
</dbReference>
<dbReference type="Proteomes" id="UP000318585">
    <property type="component" value="Unassembled WGS sequence"/>
</dbReference>
<organism evidence="3 4">
    <name type="scientific">Flavobacterium franklandianum</name>
    <dbReference type="NCBI Taxonomy" id="2594430"/>
    <lineage>
        <taxon>Bacteria</taxon>
        <taxon>Pseudomonadati</taxon>
        <taxon>Bacteroidota</taxon>
        <taxon>Flavobacteriia</taxon>
        <taxon>Flavobacteriales</taxon>
        <taxon>Flavobacteriaceae</taxon>
        <taxon>Flavobacterium</taxon>
    </lineage>
</organism>
<keyword evidence="4" id="KW-1185">Reference proteome</keyword>
<protein>
    <submittedName>
        <fullName evidence="3">Response regulator</fullName>
    </submittedName>
</protein>
<dbReference type="SMART" id="SM00448">
    <property type="entry name" value="REC"/>
    <property type="match status" value="1"/>
</dbReference>
<proteinExistence type="predicted"/>
<evidence type="ECO:0000256" key="1">
    <source>
        <dbReference type="PROSITE-ProRule" id="PRU00169"/>
    </source>
</evidence>
<accession>A0A553C7I0</accession>
<dbReference type="AlphaFoldDB" id="A0A553C7I0"/>
<dbReference type="InterPro" id="IPR011006">
    <property type="entry name" value="CheY-like_superfamily"/>
</dbReference>
<sequence>MNKINTFCIVDDDDIFQFTTSVLLKKTDLVNKIIVFSNGLKAINFLKDEMGNKENIPDVLFLDINMPVMDGWEFLEEYLLIKPMMPKTVVIYMVSSSVDEKDILKAKSISALSGYLVKPISSQNIMEVILGILN</sequence>
<dbReference type="PROSITE" id="PS50110">
    <property type="entry name" value="RESPONSE_REGULATORY"/>
    <property type="match status" value="1"/>
</dbReference>
<dbReference type="SUPFAM" id="SSF52172">
    <property type="entry name" value="CheY-like"/>
    <property type="match status" value="1"/>
</dbReference>